<dbReference type="Pfam" id="PF13304">
    <property type="entry name" value="AAA_21"/>
    <property type="match status" value="1"/>
</dbReference>
<evidence type="ECO:0000313" key="4">
    <source>
        <dbReference type="EMBL" id="MBB5573130.1"/>
    </source>
</evidence>
<gene>
    <name evidence="4" type="ORF">GGD50_001734</name>
</gene>
<dbReference type="GO" id="GO:0005524">
    <property type="term" value="F:ATP binding"/>
    <property type="evidence" value="ECO:0007669"/>
    <property type="project" value="InterPro"/>
</dbReference>
<dbReference type="SUPFAM" id="SSF52540">
    <property type="entry name" value="P-loop containing nucleoside triphosphate hydrolases"/>
    <property type="match status" value="1"/>
</dbReference>
<sequence>MLIRKLIIENVRSFLDRREILFDGPISIFIGPNGGGKTNLLDTLVIMLRRYVLNTPYYRHSPTADEPNLWEETYNDHLNGLVFDKNSQGRNRDQTVELELEITPDDIDNMRAIKAQWPDVHATSKRKFRINPWSGVEKWNVDEVVAGTRVVVSCINGNVLPQHDASSSDYLHYLHLFETDNYFRSELKKERLKLPMVYLPVNRAAGGFNSSVGLAGYNDFDQKRATDASSSRTGSNLIPLAISRIASKYRLLQEESNIDAKDIFYKDQNLIDLTNDLRDLNYSWDLVTIDPLSNIYDIRLTKQGSSFLVSAASSGERELLTYLFAIHALNVRNALIVVDEPELHLHPRWQTALLGLFEKLAKTTGNQFVLATHSPTFISPASIQYVSRVFSDNQRSDIVRLNSTALPNSKHLFNVVNSQNNERVFFTEKVLLVEGVSDRIVFERVLEIVARENGVNGIPSLEVVSVGGKGLFSAYRKLLDACRVSWAVIADRDYIEQVGNEVVKKLFVLNADEIKKDVVDNVKSCDGASIVKSIEEALVSGNWNHAQEIWDYIKSRRVRLPPDLSETDRHTLEKFVAEKETENVFILKFGALEDYLPDGYRAKDLEALIALVAADDFWERLPSKSRAELDRLAKAILGIENKAGVAIVELESINGSNGV</sequence>
<dbReference type="InterPro" id="IPR027417">
    <property type="entry name" value="P-loop_NTPase"/>
</dbReference>
<evidence type="ECO:0000313" key="5">
    <source>
        <dbReference type="Proteomes" id="UP000549882"/>
    </source>
</evidence>
<dbReference type="PANTHER" id="PTHR43581:SF2">
    <property type="entry name" value="EXCINUCLEASE ATPASE SUBUNIT"/>
    <property type="match status" value="1"/>
</dbReference>
<dbReference type="GO" id="GO:0016887">
    <property type="term" value="F:ATP hydrolysis activity"/>
    <property type="evidence" value="ECO:0007669"/>
    <property type="project" value="InterPro"/>
</dbReference>
<evidence type="ECO:0000259" key="2">
    <source>
        <dbReference type="Pfam" id="PF13304"/>
    </source>
</evidence>
<feature type="domain" description="OLD protein-like TOPRIM" evidence="3">
    <location>
        <begin position="425"/>
        <end position="493"/>
    </location>
</feature>
<evidence type="ECO:0000259" key="3">
    <source>
        <dbReference type="Pfam" id="PF20469"/>
    </source>
</evidence>
<proteinExistence type="predicted"/>
<dbReference type="InterPro" id="IPR051396">
    <property type="entry name" value="Bact_Antivir_Def_Nuclease"/>
</dbReference>
<keyword evidence="4" id="KW-0255">Endonuclease</keyword>
<feature type="domain" description="ATPase AAA-type core" evidence="2">
    <location>
        <begin position="301"/>
        <end position="379"/>
    </location>
</feature>
<dbReference type="InterPro" id="IPR034139">
    <property type="entry name" value="TOPRIM_OLD"/>
</dbReference>
<keyword evidence="5" id="KW-1185">Reference proteome</keyword>
<protein>
    <submittedName>
        <fullName evidence="4">Putative ATP-dependent endonuclease of OLD family</fullName>
    </submittedName>
</protein>
<dbReference type="Proteomes" id="UP000549882">
    <property type="component" value="Unassembled WGS sequence"/>
</dbReference>
<evidence type="ECO:0000259" key="1">
    <source>
        <dbReference type="Pfam" id="PF13175"/>
    </source>
</evidence>
<keyword evidence="4" id="KW-0378">Hydrolase</keyword>
<dbReference type="Pfam" id="PF13175">
    <property type="entry name" value="AAA_15"/>
    <property type="match status" value="1"/>
</dbReference>
<keyword evidence="4" id="KW-0540">Nuclease</keyword>
<dbReference type="AlphaFoldDB" id="A0A7W8XPD7"/>
<dbReference type="InterPro" id="IPR041685">
    <property type="entry name" value="AAA_GajA/Old/RecF-like"/>
</dbReference>
<dbReference type="GO" id="GO:0004519">
    <property type="term" value="F:endonuclease activity"/>
    <property type="evidence" value="ECO:0007669"/>
    <property type="project" value="UniProtKB-KW"/>
</dbReference>
<accession>A0A7W8XPD7</accession>
<dbReference type="RefSeq" id="WP_107109334.1">
    <property type="nucleotide sequence ID" value="NZ_JACHBI010000002.1"/>
</dbReference>
<name>A0A7W8XPD7_9HYPH</name>
<dbReference type="Gene3D" id="3.40.50.300">
    <property type="entry name" value="P-loop containing nucleotide triphosphate hydrolases"/>
    <property type="match status" value="1"/>
</dbReference>
<organism evidence="4 5">
    <name type="scientific">Rhizobium paranaense</name>
    <dbReference type="NCBI Taxonomy" id="1650438"/>
    <lineage>
        <taxon>Bacteria</taxon>
        <taxon>Pseudomonadati</taxon>
        <taxon>Pseudomonadota</taxon>
        <taxon>Alphaproteobacteria</taxon>
        <taxon>Hyphomicrobiales</taxon>
        <taxon>Rhizobiaceae</taxon>
        <taxon>Rhizobium/Agrobacterium group</taxon>
        <taxon>Rhizobium</taxon>
    </lineage>
</organism>
<dbReference type="EMBL" id="JACHBI010000002">
    <property type="protein sequence ID" value="MBB5573130.1"/>
    <property type="molecule type" value="Genomic_DNA"/>
</dbReference>
<dbReference type="InterPro" id="IPR003959">
    <property type="entry name" value="ATPase_AAA_core"/>
</dbReference>
<comment type="caution">
    <text evidence="4">The sequence shown here is derived from an EMBL/GenBank/DDBJ whole genome shotgun (WGS) entry which is preliminary data.</text>
</comment>
<reference evidence="4 5" key="1">
    <citation type="submission" date="2020-08" db="EMBL/GenBank/DDBJ databases">
        <title>Genomic Encyclopedia of Type Strains, Phase IV (KMG-V): Genome sequencing to study the core and pangenomes of soil and plant-associated prokaryotes.</title>
        <authorList>
            <person name="Whitman W."/>
        </authorList>
    </citation>
    <scope>NUCLEOTIDE SEQUENCE [LARGE SCALE GENOMIC DNA]</scope>
    <source>
        <strain evidence="4 5">SEMIA 4064</strain>
    </source>
</reference>
<dbReference type="PANTHER" id="PTHR43581">
    <property type="entry name" value="ATP/GTP PHOSPHATASE"/>
    <property type="match status" value="1"/>
</dbReference>
<dbReference type="CDD" id="cd01026">
    <property type="entry name" value="TOPRIM_OLD"/>
    <property type="match status" value="1"/>
</dbReference>
<dbReference type="Pfam" id="PF20469">
    <property type="entry name" value="OLD-like_TOPRIM"/>
    <property type="match status" value="1"/>
</dbReference>
<feature type="domain" description="Endonuclease GajA/Old nuclease/RecF-like AAA" evidence="1">
    <location>
        <begin position="1"/>
        <end position="79"/>
    </location>
</feature>